<dbReference type="InterPro" id="IPR013765">
    <property type="entry name" value="DNA_recomb/repair_RecA"/>
</dbReference>
<name>A0A0F9H392_9ZZZZ</name>
<dbReference type="AlphaFoldDB" id="A0A0F9H392"/>
<evidence type="ECO:0000256" key="2">
    <source>
        <dbReference type="ARBA" id="ARBA00022741"/>
    </source>
</evidence>
<dbReference type="SUPFAM" id="SSF52540">
    <property type="entry name" value="P-loop containing nucleoside triphosphate hydrolases"/>
    <property type="match status" value="1"/>
</dbReference>
<feature type="non-terminal residue" evidence="6">
    <location>
        <position position="275"/>
    </location>
</feature>
<evidence type="ECO:0000256" key="3">
    <source>
        <dbReference type="ARBA" id="ARBA00022840"/>
    </source>
</evidence>
<comment type="similarity">
    <text evidence="1">Belongs to the RecA family.</text>
</comment>
<reference evidence="6" key="1">
    <citation type="journal article" date="2015" name="Nature">
        <title>Complex archaea that bridge the gap between prokaryotes and eukaryotes.</title>
        <authorList>
            <person name="Spang A."/>
            <person name="Saw J.H."/>
            <person name="Jorgensen S.L."/>
            <person name="Zaremba-Niedzwiedzka K."/>
            <person name="Martijn J."/>
            <person name="Lind A.E."/>
            <person name="van Eijk R."/>
            <person name="Schleper C."/>
            <person name="Guy L."/>
            <person name="Ettema T.J."/>
        </authorList>
    </citation>
    <scope>NUCLEOTIDE SEQUENCE</scope>
</reference>
<dbReference type="EMBL" id="LAZR01026111">
    <property type="protein sequence ID" value="KKL69762.1"/>
    <property type="molecule type" value="Genomic_DNA"/>
</dbReference>
<dbReference type="GO" id="GO:0005524">
    <property type="term" value="F:ATP binding"/>
    <property type="evidence" value="ECO:0007669"/>
    <property type="project" value="UniProtKB-KW"/>
</dbReference>
<keyword evidence="3" id="KW-0067">ATP-binding</keyword>
<dbReference type="InterPro" id="IPR049428">
    <property type="entry name" value="RecA-like_N"/>
</dbReference>
<evidence type="ECO:0000259" key="5">
    <source>
        <dbReference type="SMART" id="SM00382"/>
    </source>
</evidence>
<keyword evidence="2" id="KW-0547">Nucleotide-binding</keyword>
<gene>
    <name evidence="6" type="ORF">LCGC14_2111650</name>
</gene>
<evidence type="ECO:0000256" key="4">
    <source>
        <dbReference type="ARBA" id="ARBA00023172"/>
    </source>
</evidence>
<dbReference type="InterPro" id="IPR027417">
    <property type="entry name" value="P-loop_NTPase"/>
</dbReference>
<dbReference type="Gene3D" id="3.40.50.300">
    <property type="entry name" value="P-loop containing nucleotide triphosphate hydrolases"/>
    <property type="match status" value="1"/>
</dbReference>
<sequence>MSRRLSKDITIEKLMEEGLLKKGSDESFIIRRIPFGLPDLDEIVSGGIPRDRITILTGTYSAGKSFLVQLLIKQGLGKGLKAAYIDTERSFDPIWWKQVGINVDDLLVSQPPTGESTINVVIALAESGYDIIAIDSLAGMIPSEIAEKDAEQKFIVSQAKVINRLMQKLLSTKHHAAIVCTNQLRGHIGPGPIDVMPGGWGQLFYGHLLLRVFREGWIEEKGERVGFDMKIVCRKSKVGRGYRECVLPFRFRGEIDRLAMLMDRAIEAGLIEQSG</sequence>
<accession>A0A0F9H392</accession>
<dbReference type="PANTHER" id="PTHR45900">
    <property type="entry name" value="RECA"/>
    <property type="match status" value="1"/>
</dbReference>
<evidence type="ECO:0000256" key="1">
    <source>
        <dbReference type="ARBA" id="ARBA00009391"/>
    </source>
</evidence>
<comment type="caution">
    <text evidence="6">The sequence shown here is derived from an EMBL/GenBank/DDBJ whole genome shotgun (WGS) entry which is preliminary data.</text>
</comment>
<protein>
    <recommendedName>
        <fullName evidence="5">AAA+ ATPase domain-containing protein</fullName>
    </recommendedName>
</protein>
<proteinExistence type="inferred from homology"/>
<dbReference type="GO" id="GO:0006310">
    <property type="term" value="P:DNA recombination"/>
    <property type="evidence" value="ECO:0007669"/>
    <property type="project" value="UniProtKB-KW"/>
</dbReference>
<dbReference type="Pfam" id="PF00154">
    <property type="entry name" value="RecA_N"/>
    <property type="match status" value="1"/>
</dbReference>
<dbReference type="GO" id="GO:0003697">
    <property type="term" value="F:single-stranded DNA binding"/>
    <property type="evidence" value="ECO:0007669"/>
    <property type="project" value="InterPro"/>
</dbReference>
<dbReference type="GO" id="GO:0006281">
    <property type="term" value="P:DNA repair"/>
    <property type="evidence" value="ECO:0007669"/>
    <property type="project" value="InterPro"/>
</dbReference>
<dbReference type="PANTHER" id="PTHR45900:SF1">
    <property type="entry name" value="MITOCHONDRIAL DNA REPAIR PROTEIN RECA HOMOLOG-RELATED"/>
    <property type="match status" value="1"/>
</dbReference>
<organism evidence="6">
    <name type="scientific">marine sediment metagenome</name>
    <dbReference type="NCBI Taxonomy" id="412755"/>
    <lineage>
        <taxon>unclassified sequences</taxon>
        <taxon>metagenomes</taxon>
        <taxon>ecological metagenomes</taxon>
    </lineage>
</organism>
<feature type="domain" description="AAA+ ATPase" evidence="5">
    <location>
        <begin position="50"/>
        <end position="223"/>
    </location>
</feature>
<dbReference type="SMART" id="SM00382">
    <property type="entry name" value="AAA"/>
    <property type="match status" value="1"/>
</dbReference>
<evidence type="ECO:0000313" key="6">
    <source>
        <dbReference type="EMBL" id="KKL69762.1"/>
    </source>
</evidence>
<dbReference type="InterPro" id="IPR003593">
    <property type="entry name" value="AAA+_ATPase"/>
</dbReference>
<dbReference type="PRINTS" id="PR00142">
    <property type="entry name" value="RECA"/>
</dbReference>
<keyword evidence="4" id="KW-0233">DNA recombination</keyword>